<reference evidence="2" key="1">
    <citation type="submission" date="2019-04" db="EMBL/GenBank/DDBJ databases">
        <title>Evolution of Biomass-Degrading Anaerobic Consortia Revealed by Metagenomics.</title>
        <authorList>
            <person name="Peng X."/>
        </authorList>
    </citation>
    <scope>NUCLEOTIDE SEQUENCE</scope>
    <source>
        <strain evidence="2">SIG66</strain>
    </source>
</reference>
<feature type="chain" id="PRO_5036927694" evidence="1">
    <location>
        <begin position="21"/>
        <end position="265"/>
    </location>
</feature>
<feature type="signal peptide" evidence="1">
    <location>
        <begin position="1"/>
        <end position="20"/>
    </location>
</feature>
<name>A0A928DR86_9BACT</name>
<evidence type="ECO:0000313" key="3">
    <source>
        <dbReference type="Proteomes" id="UP000725649"/>
    </source>
</evidence>
<accession>A0A928DR86</accession>
<proteinExistence type="predicted"/>
<keyword evidence="1" id="KW-0732">Signal</keyword>
<dbReference type="PROSITE" id="PS51257">
    <property type="entry name" value="PROKAR_LIPOPROTEIN"/>
    <property type="match status" value="1"/>
</dbReference>
<comment type="caution">
    <text evidence="2">The sequence shown here is derived from an EMBL/GenBank/DDBJ whole genome shotgun (WGS) entry which is preliminary data.</text>
</comment>
<dbReference type="AlphaFoldDB" id="A0A928DR86"/>
<dbReference type="EMBL" id="SUVG01000004">
    <property type="protein sequence ID" value="MBE6421202.1"/>
    <property type="molecule type" value="Genomic_DNA"/>
</dbReference>
<evidence type="ECO:0000256" key="1">
    <source>
        <dbReference type="SAM" id="SignalP"/>
    </source>
</evidence>
<sequence>MKRITLVLVLLLVACVTVKAQLVSPALPVGVVRAVAQKAMEAKKKADEAKKAVCHACGQEITHAGQHCSAKNHTGLCSPTPEQEGVVYTNANITHCPKCGEKLTIDDERFHGCKHYCKQTKEEKSYCYRCGEEIVEDHQHCSATGHVALCSATPEEDDSTEVEMPATHCNKCGAELTVDERFHGVPHTCPQANAEEKAPVCHRCGQAITEPGQHCDATHGIGLCSATPVAKDNTEVKMPATHCDKCGAELTVDKRFHGVPHTCKK</sequence>
<evidence type="ECO:0000313" key="2">
    <source>
        <dbReference type="EMBL" id="MBE6421202.1"/>
    </source>
</evidence>
<dbReference type="Proteomes" id="UP000725649">
    <property type="component" value="Unassembled WGS sequence"/>
</dbReference>
<protein>
    <submittedName>
        <fullName evidence="2">Uncharacterized protein</fullName>
    </submittedName>
</protein>
<gene>
    <name evidence="2" type="ORF">E7027_03600</name>
</gene>
<organism evidence="2 3">
    <name type="scientific">Candidatus Avelusimicrobium gallicola</name>
    <dbReference type="NCBI Taxonomy" id="2562704"/>
    <lineage>
        <taxon>Bacteria</taxon>
        <taxon>Pseudomonadati</taxon>
        <taxon>Elusimicrobiota</taxon>
        <taxon>Elusimicrobia</taxon>
        <taxon>Elusimicrobiales</taxon>
        <taxon>Elusimicrobiaceae</taxon>
        <taxon>Candidatus Avelusimicrobium</taxon>
    </lineage>
</organism>